<protein>
    <recommendedName>
        <fullName evidence="2">Immunoglobulin domain-containing protein</fullName>
    </recommendedName>
</protein>
<dbReference type="Pfam" id="PF07686">
    <property type="entry name" value="V-set"/>
    <property type="match status" value="2"/>
</dbReference>
<evidence type="ECO:0000313" key="4">
    <source>
        <dbReference type="Proteomes" id="UP000324632"/>
    </source>
</evidence>
<dbReference type="InterPro" id="IPR013098">
    <property type="entry name" value="Ig_I-set"/>
</dbReference>
<proteinExistence type="predicted"/>
<evidence type="ECO:0000313" key="3">
    <source>
        <dbReference type="EMBL" id="KAA0711807.1"/>
    </source>
</evidence>
<evidence type="ECO:0000259" key="2">
    <source>
        <dbReference type="SMART" id="SM00409"/>
    </source>
</evidence>
<organism evidence="3 4">
    <name type="scientific">Triplophysa tibetana</name>
    <dbReference type="NCBI Taxonomy" id="1572043"/>
    <lineage>
        <taxon>Eukaryota</taxon>
        <taxon>Metazoa</taxon>
        <taxon>Chordata</taxon>
        <taxon>Craniata</taxon>
        <taxon>Vertebrata</taxon>
        <taxon>Euteleostomi</taxon>
        <taxon>Actinopterygii</taxon>
        <taxon>Neopterygii</taxon>
        <taxon>Teleostei</taxon>
        <taxon>Ostariophysi</taxon>
        <taxon>Cypriniformes</taxon>
        <taxon>Nemacheilidae</taxon>
        <taxon>Triplophysa</taxon>
    </lineage>
</organism>
<dbReference type="EMBL" id="SOYY01000014">
    <property type="protein sequence ID" value="KAA0711807.1"/>
    <property type="molecule type" value="Genomic_DNA"/>
</dbReference>
<evidence type="ECO:0000256" key="1">
    <source>
        <dbReference type="SAM" id="SignalP"/>
    </source>
</evidence>
<reference evidence="3 4" key="1">
    <citation type="journal article" date="2019" name="Mol. Ecol. Resour.">
        <title>Chromosome-level genome assembly of Triplophysa tibetana, a fish adapted to the harsh high-altitude environment of the Tibetan Plateau.</title>
        <authorList>
            <person name="Yang X."/>
            <person name="Liu H."/>
            <person name="Ma Z."/>
            <person name="Zou Y."/>
            <person name="Zou M."/>
            <person name="Mao Y."/>
            <person name="Li X."/>
            <person name="Wang H."/>
            <person name="Chen T."/>
            <person name="Wang W."/>
            <person name="Yang R."/>
        </authorList>
    </citation>
    <scope>NUCLEOTIDE SEQUENCE [LARGE SCALE GENOMIC DNA]</scope>
    <source>
        <strain evidence="3">TTIB1903HZAU</strain>
        <tissue evidence="3">Muscle</tissue>
    </source>
</reference>
<dbReference type="Proteomes" id="UP000324632">
    <property type="component" value="Chromosome 14"/>
</dbReference>
<comment type="caution">
    <text evidence="3">The sequence shown here is derived from an EMBL/GenBank/DDBJ whole genome shotgun (WGS) entry which is preliminary data.</text>
</comment>
<name>A0A5A9NU53_9TELE</name>
<dbReference type="InterPro" id="IPR013106">
    <property type="entry name" value="Ig_V-set"/>
</dbReference>
<dbReference type="InterPro" id="IPR036179">
    <property type="entry name" value="Ig-like_dom_sf"/>
</dbReference>
<keyword evidence="4" id="KW-1185">Reference proteome</keyword>
<dbReference type="PANTHER" id="PTHR21063">
    <property type="entry name" value="LFA-3"/>
    <property type="match status" value="1"/>
</dbReference>
<dbReference type="Gene3D" id="2.60.40.10">
    <property type="entry name" value="Immunoglobulins"/>
    <property type="match status" value="3"/>
</dbReference>
<gene>
    <name evidence="3" type="ORF">E1301_Tti019122</name>
</gene>
<accession>A0A5A9NU53</accession>
<dbReference type="SUPFAM" id="SSF48726">
    <property type="entry name" value="Immunoglobulin"/>
    <property type="match status" value="3"/>
</dbReference>
<sequence>MKNLLMLFCSLILNGVFGADDVKVSVMEGDSVTLTINPDDIKSASNLEWTFKDTIIAKIDIESKDSPVKYPNERFRDRLMVDRQTGSLTIKNITSEDSGEYKLQIRGKREIKKTFRVSVSEMSTVSLMEGDFFTLQAGVKIQTDDVIQWKFNGDVLNLSRVANCDVNHQTGDLNIANIRRDQSGEYEVNVNGGSLMLHKTFRINVTELEPLSVNEGDSIILHTNTETQTDDVIRWKFEATLIAQFKRMSNDVSYDNAGGKFRGRLILDHQTGSLTITDFRSDDSGIYDVNVNNSKHIIHRRFNVTVKGECLVFVYQTIQMTSLIAHKRLFDVCKYVCKTSFAHLQYIPEMSAVRCHIVVKKISV</sequence>
<dbReference type="AlphaFoldDB" id="A0A5A9NU53"/>
<keyword evidence="1" id="KW-0732">Signal</keyword>
<feature type="domain" description="Immunoglobulin" evidence="2">
    <location>
        <begin position="21"/>
        <end position="120"/>
    </location>
</feature>
<feature type="signal peptide" evidence="1">
    <location>
        <begin position="1"/>
        <end position="18"/>
    </location>
</feature>
<dbReference type="InterPro" id="IPR003599">
    <property type="entry name" value="Ig_sub"/>
</dbReference>
<dbReference type="InterPro" id="IPR013783">
    <property type="entry name" value="Ig-like_fold"/>
</dbReference>
<feature type="domain" description="Immunoglobulin" evidence="2">
    <location>
        <begin position="208"/>
        <end position="307"/>
    </location>
</feature>
<dbReference type="Pfam" id="PF07679">
    <property type="entry name" value="I-set"/>
    <property type="match status" value="1"/>
</dbReference>
<dbReference type="PANTHER" id="PTHR21063:SF4">
    <property type="entry name" value="CD48 ANTIGEN-RELATED"/>
    <property type="match status" value="1"/>
</dbReference>
<feature type="chain" id="PRO_5023143452" description="Immunoglobulin domain-containing protein" evidence="1">
    <location>
        <begin position="19"/>
        <end position="364"/>
    </location>
</feature>
<feature type="domain" description="Immunoglobulin" evidence="2">
    <location>
        <begin position="122"/>
        <end position="206"/>
    </location>
</feature>
<dbReference type="SMART" id="SM00409">
    <property type="entry name" value="IG"/>
    <property type="match status" value="3"/>
</dbReference>